<dbReference type="EMBL" id="ACVC01000194">
    <property type="protein sequence ID" value="EFO62063.1"/>
    <property type="molecule type" value="Genomic_DNA"/>
</dbReference>
<dbReference type="OrthoDB" id="10252553at2759"/>
<gene>
    <name evidence="1" type="ORF">GLP15_1899</name>
</gene>
<dbReference type="GO" id="GO:0006270">
    <property type="term" value="P:DNA replication initiation"/>
    <property type="evidence" value="ECO:0007669"/>
    <property type="project" value="TreeGrafter"/>
</dbReference>
<dbReference type="GO" id="GO:0033314">
    <property type="term" value="P:mitotic DNA replication checkpoint signaling"/>
    <property type="evidence" value="ECO:0007669"/>
    <property type="project" value="TreeGrafter"/>
</dbReference>
<dbReference type="SUPFAM" id="SSF52540">
    <property type="entry name" value="P-loop containing nucleoside triphosphate hydrolases"/>
    <property type="match status" value="1"/>
</dbReference>
<dbReference type="AlphaFoldDB" id="E1F600"/>
<proteinExistence type="predicted"/>
<dbReference type="OMA" id="HKSYRLN"/>
<dbReference type="InterPro" id="IPR050311">
    <property type="entry name" value="ORC1/CDC6"/>
</dbReference>
<dbReference type="GO" id="GO:0005634">
    <property type="term" value="C:nucleus"/>
    <property type="evidence" value="ECO:0007669"/>
    <property type="project" value="TreeGrafter"/>
</dbReference>
<organism evidence="1 2">
    <name type="scientific">Giardia intestinalis (strain P15)</name>
    <name type="common">Giardia lamblia</name>
    <dbReference type="NCBI Taxonomy" id="658858"/>
    <lineage>
        <taxon>Eukaryota</taxon>
        <taxon>Metamonada</taxon>
        <taxon>Diplomonadida</taxon>
        <taxon>Hexamitidae</taxon>
        <taxon>Giardiinae</taxon>
        <taxon>Giardia</taxon>
    </lineage>
</organism>
<accession>E1F600</accession>
<protein>
    <submittedName>
        <fullName evidence="1">Uncharacterized protein</fullName>
    </submittedName>
</protein>
<evidence type="ECO:0000313" key="2">
    <source>
        <dbReference type="Proteomes" id="UP000008974"/>
    </source>
</evidence>
<sequence>MQLDAERCAVMSLLTKSLIETAKAGGGAIHILSGLPGIGKTYSIKFYLQPRVKQEGIGFCLLNCYAARTEVLALQPRPHTVYVIDELDSLFAFVDQRTVDNLSPLKALALSNPVLGLINDFTVELQSRISAFFGSSIKPHIHSFPAPSTNELIAISQALFLDARLVTDKATLTFLASQIVSHRHGDIRILVRTVQNLRVLADTASNVGLKDVHGALNQALQRSKPHGIVLELSEMEAKVLSVILDHCRESNSAVSLLEIRRGYKVAMGVDIDIPEASVMTTLEILLSKGVIVDVTRTKIQSEKSQLPHKRMKNTTATFGIHKSYRLNSTRYSCTLLRNACEAALVSSGEKDALFN</sequence>
<dbReference type="InterPro" id="IPR027417">
    <property type="entry name" value="P-loop_NTPase"/>
</dbReference>
<dbReference type="PANTHER" id="PTHR10763:SF26">
    <property type="entry name" value="CELL DIVISION CONTROL PROTEIN 6 HOMOLOG"/>
    <property type="match status" value="1"/>
</dbReference>
<dbReference type="GO" id="GO:0003688">
    <property type="term" value="F:DNA replication origin binding"/>
    <property type="evidence" value="ECO:0007669"/>
    <property type="project" value="TreeGrafter"/>
</dbReference>
<comment type="caution">
    <text evidence="1">The sequence shown here is derived from an EMBL/GenBank/DDBJ whole genome shotgun (WGS) entry which is preliminary data.</text>
</comment>
<reference evidence="1 2" key="1">
    <citation type="journal article" date="2010" name="BMC Genomics">
        <title>Genome analysis and comparative genomics of a Giardia intestinalis assemblage E isolate.</title>
        <authorList>
            <person name="Jerlstrom-Hultqvist J."/>
            <person name="Franzen O."/>
            <person name="Ankarklev J."/>
            <person name="Xu F."/>
            <person name="Nohynkova E."/>
            <person name="Andersson J.O."/>
            <person name="Svard S.G."/>
            <person name="Andersson B."/>
        </authorList>
    </citation>
    <scope>NUCLEOTIDE SEQUENCE [LARGE SCALE GENOMIC DNA]</scope>
    <source>
        <strain evidence="1 2">P15</strain>
    </source>
</reference>
<dbReference type="PANTHER" id="PTHR10763">
    <property type="entry name" value="CELL DIVISION CONTROL PROTEIN 6-RELATED"/>
    <property type="match status" value="1"/>
</dbReference>
<dbReference type="Proteomes" id="UP000008974">
    <property type="component" value="Unassembled WGS sequence"/>
</dbReference>
<name>E1F600_GIAIA</name>
<evidence type="ECO:0000313" key="1">
    <source>
        <dbReference type="EMBL" id="EFO62063.1"/>
    </source>
</evidence>
<dbReference type="VEuPathDB" id="GiardiaDB:GLP15_1899"/>